<reference evidence="1 2" key="1">
    <citation type="submission" date="2017-03" db="EMBL/GenBank/DDBJ databases">
        <title>Genome of the blue death feigning beetle - Asbolus verrucosus.</title>
        <authorList>
            <person name="Rider S.D."/>
        </authorList>
    </citation>
    <scope>NUCLEOTIDE SEQUENCE [LARGE SCALE GENOMIC DNA]</scope>
    <source>
        <strain evidence="1">Butters</strain>
        <tissue evidence="1">Head and leg muscle</tissue>
    </source>
</reference>
<keyword evidence="2" id="KW-1185">Reference proteome</keyword>
<proteinExistence type="predicted"/>
<sequence length="263" mass="28206">MVFVCPDKCKHRKSLLTKLKDLVDQIDDKKCAPCCPDPCCPAPCCPTLPCCGTPCCANGPVIEIYDPLPKPCLPIVTPAQPCCSPCAPCGSPPCCPVPACCPGTCPPPSTPVPVCCPPVSCPVTVPPCLPICTPVPPPCVPVCNPCPEEQPCVPCNPPQMMVCYRRPKCSNGSGKRSKSRELRASILHVGCDCEKRNGLQDDCPRSECRGSPECMTKPDPTCGPSEFSNGKHLGKRNYGKGKDLEEYQCYPAYVRLPPCPPWH</sequence>
<name>A0A482VYM9_ASBVE</name>
<gene>
    <name evidence="1" type="ORF">BDFB_013599</name>
</gene>
<dbReference type="OrthoDB" id="6611808at2759"/>
<dbReference type="AlphaFoldDB" id="A0A482VYM9"/>
<evidence type="ECO:0000313" key="1">
    <source>
        <dbReference type="EMBL" id="RZC37920.1"/>
    </source>
</evidence>
<dbReference type="EMBL" id="QDEB01047947">
    <property type="protein sequence ID" value="RZC37920.1"/>
    <property type="molecule type" value="Genomic_DNA"/>
</dbReference>
<comment type="caution">
    <text evidence="1">The sequence shown here is derived from an EMBL/GenBank/DDBJ whole genome shotgun (WGS) entry which is preliminary data.</text>
</comment>
<evidence type="ECO:0000313" key="2">
    <source>
        <dbReference type="Proteomes" id="UP000292052"/>
    </source>
</evidence>
<protein>
    <submittedName>
        <fullName evidence="1">Keratin-associated protein 9-1-like</fullName>
    </submittedName>
</protein>
<organism evidence="1 2">
    <name type="scientific">Asbolus verrucosus</name>
    <name type="common">Desert ironclad beetle</name>
    <dbReference type="NCBI Taxonomy" id="1661398"/>
    <lineage>
        <taxon>Eukaryota</taxon>
        <taxon>Metazoa</taxon>
        <taxon>Ecdysozoa</taxon>
        <taxon>Arthropoda</taxon>
        <taxon>Hexapoda</taxon>
        <taxon>Insecta</taxon>
        <taxon>Pterygota</taxon>
        <taxon>Neoptera</taxon>
        <taxon>Endopterygota</taxon>
        <taxon>Coleoptera</taxon>
        <taxon>Polyphaga</taxon>
        <taxon>Cucujiformia</taxon>
        <taxon>Tenebrionidae</taxon>
        <taxon>Pimeliinae</taxon>
        <taxon>Asbolus</taxon>
    </lineage>
</organism>
<dbReference type="Proteomes" id="UP000292052">
    <property type="component" value="Unassembled WGS sequence"/>
</dbReference>
<accession>A0A482VYM9</accession>